<gene>
    <name evidence="2" type="ORF">CPAR01_15648</name>
</gene>
<dbReference type="Proteomes" id="UP001241169">
    <property type="component" value="Unassembled WGS sequence"/>
</dbReference>
<dbReference type="RefSeq" id="XP_060341472.1">
    <property type="nucleotide sequence ID" value="XM_060499896.1"/>
</dbReference>
<sequence length="42" mass="4496">MRRQRRRDGVLPKPSPAGVGQGKVRSESVSHMLHSKNNGAGG</sequence>
<organism evidence="2 3">
    <name type="scientific">Colletotrichum paranaense</name>
    <dbReference type="NCBI Taxonomy" id="1914294"/>
    <lineage>
        <taxon>Eukaryota</taxon>
        <taxon>Fungi</taxon>
        <taxon>Dikarya</taxon>
        <taxon>Ascomycota</taxon>
        <taxon>Pezizomycotina</taxon>
        <taxon>Sordariomycetes</taxon>
        <taxon>Hypocreomycetidae</taxon>
        <taxon>Glomerellales</taxon>
        <taxon>Glomerellaceae</taxon>
        <taxon>Colletotrichum</taxon>
        <taxon>Colletotrichum acutatum species complex</taxon>
    </lineage>
</organism>
<accession>A0ABQ9RYI8</accession>
<dbReference type="EMBL" id="MOPA01000020">
    <property type="protein sequence ID" value="KAK1519210.1"/>
    <property type="molecule type" value="Genomic_DNA"/>
</dbReference>
<reference evidence="2 3" key="1">
    <citation type="submission" date="2016-10" db="EMBL/GenBank/DDBJ databases">
        <title>The genome sequence of Colletotrichum fioriniae PJ7.</title>
        <authorList>
            <person name="Baroncelli R."/>
        </authorList>
    </citation>
    <scope>NUCLEOTIDE SEQUENCE [LARGE SCALE GENOMIC DNA]</scope>
    <source>
        <strain evidence="2 3">IMI 384185</strain>
    </source>
</reference>
<keyword evidence="3" id="KW-1185">Reference proteome</keyword>
<protein>
    <submittedName>
        <fullName evidence="2">Uncharacterized protein</fullName>
    </submittedName>
</protein>
<evidence type="ECO:0000313" key="3">
    <source>
        <dbReference type="Proteomes" id="UP001241169"/>
    </source>
</evidence>
<feature type="region of interest" description="Disordered" evidence="1">
    <location>
        <begin position="1"/>
        <end position="42"/>
    </location>
</feature>
<name>A0ABQ9RYI8_9PEZI</name>
<dbReference type="GeneID" id="85383795"/>
<comment type="caution">
    <text evidence="2">The sequence shown here is derived from an EMBL/GenBank/DDBJ whole genome shotgun (WGS) entry which is preliminary data.</text>
</comment>
<evidence type="ECO:0000256" key="1">
    <source>
        <dbReference type="SAM" id="MobiDB-lite"/>
    </source>
</evidence>
<proteinExistence type="predicted"/>
<evidence type="ECO:0000313" key="2">
    <source>
        <dbReference type="EMBL" id="KAK1519210.1"/>
    </source>
</evidence>